<feature type="compositionally biased region" description="Basic residues" evidence="2">
    <location>
        <begin position="67"/>
        <end position="79"/>
    </location>
</feature>
<dbReference type="PANTHER" id="PTHR43540">
    <property type="entry name" value="PEROXYUREIDOACRYLATE/UREIDOACRYLATE AMIDOHYDROLASE-RELATED"/>
    <property type="match status" value="1"/>
</dbReference>
<evidence type="ECO:0000256" key="2">
    <source>
        <dbReference type="SAM" id="MobiDB-lite"/>
    </source>
</evidence>
<reference evidence="4" key="1">
    <citation type="submission" date="2020-10" db="EMBL/GenBank/DDBJ databases">
        <title>Sequencing the genomes of 1000 actinobacteria strains.</title>
        <authorList>
            <person name="Klenk H.-P."/>
        </authorList>
    </citation>
    <scope>NUCLEOTIDE SEQUENCE</scope>
    <source>
        <strain evidence="4">DSM 46832</strain>
    </source>
</reference>
<sequence length="128" mass="13670">MTPGGAEPLVEKNHADSFEDTILESVLSGLGVGRLFVVGAQTDVCVRSTLHGAFARGYDVFLSATPTRRRAGRHRRTRSSRTPTCTGASRRRRGGRRARSRPGTSNSAAPPDVPYPGAGARSDHRLAS</sequence>
<dbReference type="GO" id="GO:0016787">
    <property type="term" value="F:hydrolase activity"/>
    <property type="evidence" value="ECO:0007669"/>
    <property type="project" value="UniProtKB-KW"/>
</dbReference>
<feature type="domain" description="Isochorismatase-like" evidence="3">
    <location>
        <begin position="5"/>
        <end position="62"/>
    </location>
</feature>
<organism evidence="4 5">
    <name type="scientific">Plantactinospora soyae</name>
    <dbReference type="NCBI Taxonomy" id="1544732"/>
    <lineage>
        <taxon>Bacteria</taxon>
        <taxon>Bacillati</taxon>
        <taxon>Actinomycetota</taxon>
        <taxon>Actinomycetes</taxon>
        <taxon>Micromonosporales</taxon>
        <taxon>Micromonosporaceae</taxon>
        <taxon>Plantactinospora</taxon>
    </lineage>
</organism>
<gene>
    <name evidence="4" type="ORF">H4W31_006008</name>
</gene>
<evidence type="ECO:0000256" key="1">
    <source>
        <dbReference type="ARBA" id="ARBA00022801"/>
    </source>
</evidence>
<dbReference type="InterPro" id="IPR050272">
    <property type="entry name" value="Isochorismatase-like_hydrls"/>
</dbReference>
<keyword evidence="5" id="KW-1185">Reference proteome</keyword>
<comment type="caution">
    <text evidence="4">The sequence shown here is derived from an EMBL/GenBank/DDBJ whole genome shotgun (WGS) entry which is preliminary data.</text>
</comment>
<evidence type="ECO:0000259" key="3">
    <source>
        <dbReference type="Pfam" id="PF00857"/>
    </source>
</evidence>
<protein>
    <recommendedName>
        <fullName evidence="3">Isochorismatase-like domain-containing protein</fullName>
    </recommendedName>
</protein>
<keyword evidence="1" id="KW-0378">Hydrolase</keyword>
<feature type="region of interest" description="Disordered" evidence="2">
    <location>
        <begin position="65"/>
        <end position="128"/>
    </location>
</feature>
<dbReference type="InterPro" id="IPR036380">
    <property type="entry name" value="Isochorismatase-like_sf"/>
</dbReference>
<dbReference type="Proteomes" id="UP000649753">
    <property type="component" value="Unassembled WGS sequence"/>
</dbReference>
<feature type="compositionally biased region" description="Basic residues" evidence="2">
    <location>
        <begin position="89"/>
        <end position="100"/>
    </location>
</feature>
<dbReference type="InterPro" id="IPR000868">
    <property type="entry name" value="Isochorismatase-like_dom"/>
</dbReference>
<accession>A0A927MB68</accession>
<dbReference type="Gene3D" id="3.40.50.850">
    <property type="entry name" value="Isochorismatase-like"/>
    <property type="match status" value="1"/>
</dbReference>
<dbReference type="Pfam" id="PF00857">
    <property type="entry name" value="Isochorismatase"/>
    <property type="match status" value="1"/>
</dbReference>
<evidence type="ECO:0000313" key="4">
    <source>
        <dbReference type="EMBL" id="MBE1490370.1"/>
    </source>
</evidence>
<evidence type="ECO:0000313" key="5">
    <source>
        <dbReference type="Proteomes" id="UP000649753"/>
    </source>
</evidence>
<dbReference type="SUPFAM" id="SSF52499">
    <property type="entry name" value="Isochorismatase-like hydrolases"/>
    <property type="match status" value="1"/>
</dbReference>
<dbReference type="EMBL" id="JADBEB010000001">
    <property type="protein sequence ID" value="MBE1490370.1"/>
    <property type="molecule type" value="Genomic_DNA"/>
</dbReference>
<proteinExistence type="predicted"/>
<name>A0A927MB68_9ACTN</name>
<dbReference type="AlphaFoldDB" id="A0A927MB68"/>